<dbReference type="Gene3D" id="6.10.250.1770">
    <property type="match status" value="1"/>
</dbReference>
<dbReference type="KEGG" id="bbel:109462212"/>
<reference evidence="7" key="1">
    <citation type="submission" date="2025-08" db="UniProtKB">
        <authorList>
            <consortium name="RefSeq"/>
        </authorList>
    </citation>
    <scope>IDENTIFICATION</scope>
    <source>
        <tissue evidence="7">Gonad</tissue>
    </source>
</reference>
<name>A0A6P4YBT3_BRABE</name>
<dbReference type="SUPFAM" id="SSF54928">
    <property type="entry name" value="RNA-binding domain, RBD"/>
    <property type="match status" value="1"/>
</dbReference>
<dbReference type="InterPro" id="IPR035979">
    <property type="entry name" value="RBD_domain_sf"/>
</dbReference>
<dbReference type="InterPro" id="IPR024326">
    <property type="entry name" value="RRP7_C"/>
</dbReference>
<dbReference type="InterPro" id="IPR040447">
    <property type="entry name" value="RRM_Rrp7"/>
</dbReference>
<keyword evidence="6" id="KW-1185">Reference proteome</keyword>
<dbReference type="InterPro" id="IPR012677">
    <property type="entry name" value="Nucleotide-bd_a/b_plait_sf"/>
</dbReference>
<dbReference type="PANTHER" id="PTHR13191:SF0">
    <property type="entry name" value="RIBOSOMAL RNA-PROCESSING PROTEIN 7 HOMOLOG A-RELATED"/>
    <property type="match status" value="1"/>
</dbReference>
<dbReference type="Pfam" id="PF17799">
    <property type="entry name" value="RRM_Rrp7"/>
    <property type="match status" value="1"/>
</dbReference>
<dbReference type="GO" id="GO:0000028">
    <property type="term" value="P:ribosomal small subunit assembly"/>
    <property type="evidence" value="ECO:0007669"/>
    <property type="project" value="TreeGrafter"/>
</dbReference>
<keyword evidence="2" id="KW-0175">Coiled coil</keyword>
<dbReference type="InterPro" id="IPR034890">
    <property type="entry name" value="Rrp7A_RRM"/>
</dbReference>
<dbReference type="InterPro" id="IPR040446">
    <property type="entry name" value="RRP7"/>
</dbReference>
<dbReference type="Pfam" id="PF12923">
    <property type="entry name" value="RRP7"/>
    <property type="match status" value="1"/>
</dbReference>
<dbReference type="CDD" id="cd12294">
    <property type="entry name" value="RRM_Rrp7A"/>
    <property type="match status" value="1"/>
</dbReference>
<evidence type="ECO:0000256" key="2">
    <source>
        <dbReference type="SAM" id="Coils"/>
    </source>
</evidence>
<organism evidence="6 7">
    <name type="scientific">Branchiostoma belcheri</name>
    <name type="common">Amphioxus</name>
    <dbReference type="NCBI Taxonomy" id="7741"/>
    <lineage>
        <taxon>Eukaryota</taxon>
        <taxon>Metazoa</taxon>
        <taxon>Chordata</taxon>
        <taxon>Cephalochordata</taxon>
        <taxon>Leptocardii</taxon>
        <taxon>Amphioxiformes</taxon>
        <taxon>Branchiostomatidae</taxon>
        <taxon>Branchiostoma</taxon>
    </lineage>
</organism>
<feature type="coiled-coil region" evidence="2">
    <location>
        <begin position="254"/>
        <end position="281"/>
    </location>
</feature>
<evidence type="ECO:0000256" key="3">
    <source>
        <dbReference type="SAM" id="MobiDB-lite"/>
    </source>
</evidence>
<feature type="region of interest" description="Disordered" evidence="3">
    <location>
        <begin position="214"/>
        <end position="240"/>
    </location>
</feature>
<gene>
    <name evidence="7" type="primary">LOC109462212</name>
</gene>
<dbReference type="GO" id="GO:0034456">
    <property type="term" value="C:UTP-C complex"/>
    <property type="evidence" value="ECO:0007669"/>
    <property type="project" value="TreeGrafter"/>
</dbReference>
<feature type="domain" description="Rrp7 RRM-like N-terminal" evidence="5">
    <location>
        <begin position="25"/>
        <end position="85"/>
    </location>
</feature>
<evidence type="ECO:0000259" key="4">
    <source>
        <dbReference type="Pfam" id="PF12923"/>
    </source>
</evidence>
<dbReference type="PANTHER" id="PTHR13191">
    <property type="entry name" value="RIBOSOMAL RNA PROCESSING PROTEIN 7-RELATED"/>
    <property type="match status" value="1"/>
</dbReference>
<evidence type="ECO:0000256" key="1">
    <source>
        <dbReference type="ARBA" id="ARBA00006110"/>
    </source>
</evidence>
<evidence type="ECO:0000313" key="6">
    <source>
        <dbReference type="Proteomes" id="UP000515135"/>
    </source>
</evidence>
<sequence length="287" mass="33331">MKKTTASKTSEEPDSFVELCREFLVSGFSAIPVKFGSACLACQLLYFKPHQVRGTDDSRPADRTLFVLNVPPYCTKDCLNRLFSRCGKVEAVLFCERPGGQIHTTDDTSTFFPRSQEIRTFKVAYVVFEKPSGLRKAAGLKLSEPFVLSTRDQPVVTGMRKWCQRYTQDRPDVAELQSELDSYMADYDKRKQEELEKEKAQGEEPDEEGWITVTRHGRTPGAPRTEAMEKKALKREKKKRSRRELMNFYTFQIRESKREHIAQLRKKFEEDKDKIAAMKANRRFRPY</sequence>
<dbReference type="Gene3D" id="3.30.70.330">
    <property type="match status" value="1"/>
</dbReference>
<evidence type="ECO:0000259" key="5">
    <source>
        <dbReference type="Pfam" id="PF17799"/>
    </source>
</evidence>
<protein>
    <submittedName>
        <fullName evidence="7">Ribosomal RNA-processing protein 7 homolog A-like</fullName>
    </submittedName>
</protein>
<dbReference type="GO" id="GO:0006364">
    <property type="term" value="P:rRNA processing"/>
    <property type="evidence" value="ECO:0007669"/>
    <property type="project" value="TreeGrafter"/>
</dbReference>
<dbReference type="GO" id="GO:0032545">
    <property type="term" value="C:CURI complex"/>
    <property type="evidence" value="ECO:0007669"/>
    <property type="project" value="TreeGrafter"/>
</dbReference>
<dbReference type="GeneID" id="109462212"/>
<dbReference type="Proteomes" id="UP000515135">
    <property type="component" value="Unplaced"/>
</dbReference>
<dbReference type="AlphaFoldDB" id="A0A6P4YBT3"/>
<accession>A0A6P4YBT3</accession>
<feature type="domain" description="Ribosomal RNA-processing protein 7 C-terminal" evidence="4">
    <location>
        <begin position="168"/>
        <end position="287"/>
    </location>
</feature>
<dbReference type="OrthoDB" id="5390at2759"/>
<proteinExistence type="inferred from homology"/>
<dbReference type="CDD" id="cd12951">
    <property type="entry name" value="RRP7_Rrp7A"/>
    <property type="match status" value="1"/>
</dbReference>
<dbReference type="RefSeq" id="XP_019614296.1">
    <property type="nucleotide sequence ID" value="XM_019758737.1"/>
</dbReference>
<evidence type="ECO:0000313" key="7">
    <source>
        <dbReference type="RefSeq" id="XP_019614296.1"/>
    </source>
</evidence>
<dbReference type="GO" id="GO:0003676">
    <property type="term" value="F:nucleic acid binding"/>
    <property type="evidence" value="ECO:0007669"/>
    <property type="project" value="InterPro"/>
</dbReference>
<comment type="similarity">
    <text evidence="1">Belongs to the RRP7 family.</text>
</comment>